<dbReference type="AlphaFoldDB" id="A0A7N2L8U8"/>
<keyword evidence="5" id="KW-1185">Reference proteome</keyword>
<dbReference type="PANTHER" id="PTHR46741">
    <property type="entry name" value="OS09G0413600 PROTEIN"/>
    <property type="match status" value="1"/>
</dbReference>
<dbReference type="EnsemblPlants" id="QL03p063374:mrna">
    <property type="protein sequence ID" value="QL03p063374:mrna"/>
    <property type="gene ID" value="QL03p063374"/>
</dbReference>
<reference evidence="4 5" key="1">
    <citation type="journal article" date="2016" name="G3 (Bethesda)">
        <title>First Draft Assembly and Annotation of the Genome of a California Endemic Oak Quercus lobata Nee (Fagaceae).</title>
        <authorList>
            <person name="Sork V.L."/>
            <person name="Fitz-Gibbon S.T."/>
            <person name="Puiu D."/>
            <person name="Crepeau M."/>
            <person name="Gugger P.F."/>
            <person name="Sherman R."/>
            <person name="Stevens K."/>
            <person name="Langley C.H."/>
            <person name="Pellegrini M."/>
            <person name="Salzberg S.L."/>
        </authorList>
    </citation>
    <scope>NUCLEOTIDE SEQUENCE [LARGE SCALE GENOMIC DNA]</scope>
    <source>
        <strain evidence="4 5">cv. SW786</strain>
    </source>
</reference>
<dbReference type="OMA" id="EDSAECF"/>
<evidence type="ECO:0000256" key="3">
    <source>
        <dbReference type="SAM" id="Phobius"/>
    </source>
</evidence>
<protein>
    <recommendedName>
        <fullName evidence="6">Ribosomal protein L34Ae</fullName>
    </recommendedName>
</protein>
<keyword evidence="1" id="KW-0175">Coiled coil</keyword>
<evidence type="ECO:0000256" key="1">
    <source>
        <dbReference type="SAM" id="Coils"/>
    </source>
</evidence>
<evidence type="ECO:0000256" key="2">
    <source>
        <dbReference type="SAM" id="MobiDB-lite"/>
    </source>
</evidence>
<feature type="region of interest" description="Disordered" evidence="2">
    <location>
        <begin position="338"/>
        <end position="374"/>
    </location>
</feature>
<dbReference type="PANTHER" id="PTHR46741:SF4">
    <property type="entry name" value="FINGER FYVE DOMAIN PROTEIN, PUTATIVE (DUF1666)-RELATED"/>
    <property type="match status" value="1"/>
</dbReference>
<dbReference type="KEGG" id="qlo:115978941"/>
<evidence type="ECO:0008006" key="6">
    <source>
        <dbReference type="Google" id="ProtNLM"/>
    </source>
</evidence>
<dbReference type="GeneID" id="115978941"/>
<proteinExistence type="predicted"/>
<reference evidence="4" key="2">
    <citation type="submission" date="2021-01" db="UniProtKB">
        <authorList>
            <consortium name="EnsemblPlants"/>
        </authorList>
    </citation>
    <scope>IDENTIFICATION</scope>
</reference>
<dbReference type="InParanoid" id="A0A7N2L8U8"/>
<keyword evidence="3" id="KW-0472">Membrane</keyword>
<feature type="compositionally biased region" description="Basic and acidic residues" evidence="2">
    <location>
        <begin position="338"/>
        <end position="357"/>
    </location>
</feature>
<evidence type="ECO:0000313" key="4">
    <source>
        <dbReference type="EnsemblPlants" id="QL03p063374:mrna"/>
    </source>
</evidence>
<evidence type="ECO:0000313" key="5">
    <source>
        <dbReference type="Proteomes" id="UP000594261"/>
    </source>
</evidence>
<dbReference type="OrthoDB" id="772197at2759"/>
<keyword evidence="3" id="KW-1133">Transmembrane helix</keyword>
<gene>
    <name evidence="4" type="primary">LOC115978941</name>
</gene>
<name>A0A7N2L8U8_QUELO</name>
<organism evidence="4 5">
    <name type="scientific">Quercus lobata</name>
    <name type="common">Valley oak</name>
    <dbReference type="NCBI Taxonomy" id="97700"/>
    <lineage>
        <taxon>Eukaryota</taxon>
        <taxon>Viridiplantae</taxon>
        <taxon>Streptophyta</taxon>
        <taxon>Embryophyta</taxon>
        <taxon>Tracheophyta</taxon>
        <taxon>Spermatophyta</taxon>
        <taxon>Magnoliopsida</taxon>
        <taxon>eudicotyledons</taxon>
        <taxon>Gunneridae</taxon>
        <taxon>Pentapetalae</taxon>
        <taxon>rosids</taxon>
        <taxon>fabids</taxon>
        <taxon>Fagales</taxon>
        <taxon>Fagaceae</taxon>
        <taxon>Quercus</taxon>
    </lineage>
</organism>
<keyword evidence="3" id="KW-0812">Transmembrane</keyword>
<feature type="region of interest" description="Disordered" evidence="2">
    <location>
        <begin position="288"/>
        <end position="308"/>
    </location>
</feature>
<sequence>MVQFMAFMASVLGFICNYLLYVFGLVFKFICRSLENYCKKDYGSRYLDMEDFREEEGGVWLEKSESGNKGNGESENSMSAMAATSASKYEFMIGKGISGFVEQPKSMSLSVQELYLGSKDYTVCNNTENKDIVKVNLEEEVVGLDKTEDSVESFGVAMVLEKAEQKMFTEHVVSEKGDIDGLEIISLCKEDSVDEVESVSEDCSLRFGSEPESISSSGELSMNKYIVDSITYEFFAYRNVDKALEPVGLLANDAEKVVEDIEEENEIIEEESEIIEEESEIVEEISSCEISLSDPEETDADDDSNDSDEEYIEFEPHFKNLSSLEAKILSGEVVNKHEEEDLVQDEKEPENNLEKIEGTNLGEKPSKSNSDDQNDLDYMWEHDDVIEQLKLELRNARTGGLPTILEEEEPESPTIVDGLKPLKIDVKFEFKDRMEEIQKVYKSYAEKMRKLDMLNSQTMHAIGFLQLKDPVKSNSMLNSSASAAKSLPHNIWLRKQRRVTADPMQKFTGELQSNLELVYVGHVCLSWEILHWQYGKVQELQNSNSQGFQRYNQVAGEFQLFQVLMHRFMENEPFQGPRVQNYVNNRCVLRNLLQIPAIRDDCFKEKKVRRDEEEDAISSSMLAKIIEDSLRVFLEFVRADKDEKNVILNSPHQNHINLQHAADLEVLMNTRSDLQKKEKKLRDILKSGNCIVKRFQKHQNNDQLDHLQLVAQVELKLVSRVLNMSRLTRDQLAWCHGKLDQINIVNRKIHMEPTFLLFPC</sequence>
<dbReference type="RefSeq" id="XP_030956726.1">
    <property type="nucleotide sequence ID" value="XM_031100866.1"/>
</dbReference>
<feature type="compositionally biased region" description="Acidic residues" evidence="2">
    <location>
        <begin position="294"/>
        <end position="308"/>
    </location>
</feature>
<dbReference type="Pfam" id="PF07891">
    <property type="entry name" value="DUF1666"/>
    <property type="match status" value="1"/>
</dbReference>
<feature type="transmembrane region" description="Helical" evidence="3">
    <location>
        <begin position="7"/>
        <end position="30"/>
    </location>
</feature>
<dbReference type="Gramene" id="QL03p063374:mrna">
    <property type="protein sequence ID" value="QL03p063374:mrna"/>
    <property type="gene ID" value="QL03p063374"/>
</dbReference>
<accession>A0A7N2L8U8</accession>
<dbReference type="EMBL" id="LRBV02000003">
    <property type="status" value="NOT_ANNOTATED_CDS"/>
    <property type="molecule type" value="Genomic_DNA"/>
</dbReference>
<dbReference type="Proteomes" id="UP000594261">
    <property type="component" value="Chromosome 3"/>
</dbReference>
<feature type="coiled-coil region" evidence="1">
    <location>
        <begin position="251"/>
        <end position="281"/>
    </location>
</feature>
<dbReference type="InterPro" id="IPR012870">
    <property type="entry name" value="DUF1666"/>
</dbReference>